<feature type="compositionally biased region" description="Polar residues" evidence="2">
    <location>
        <begin position="200"/>
        <end position="212"/>
    </location>
</feature>
<name>A0AAD4S0T2_9MAGN</name>
<feature type="compositionally biased region" description="Basic and acidic residues" evidence="2">
    <location>
        <begin position="254"/>
        <end position="263"/>
    </location>
</feature>
<dbReference type="Gene3D" id="1.20.1260.60">
    <property type="entry name" value="Vacuolar protein sorting-associated protein Ist1"/>
    <property type="match status" value="1"/>
</dbReference>
<gene>
    <name evidence="3" type="ORF">MKW98_030749</name>
</gene>
<comment type="similarity">
    <text evidence="1">Belongs to the IST1 family.</text>
</comment>
<feature type="compositionally biased region" description="Basic and acidic residues" evidence="2">
    <location>
        <begin position="181"/>
        <end position="191"/>
    </location>
</feature>
<accession>A0AAD4S0T2</accession>
<organism evidence="3 4">
    <name type="scientific">Papaver atlanticum</name>
    <dbReference type="NCBI Taxonomy" id="357466"/>
    <lineage>
        <taxon>Eukaryota</taxon>
        <taxon>Viridiplantae</taxon>
        <taxon>Streptophyta</taxon>
        <taxon>Embryophyta</taxon>
        <taxon>Tracheophyta</taxon>
        <taxon>Spermatophyta</taxon>
        <taxon>Magnoliopsida</taxon>
        <taxon>Ranunculales</taxon>
        <taxon>Papaveraceae</taxon>
        <taxon>Papaveroideae</taxon>
        <taxon>Papaver</taxon>
    </lineage>
</organism>
<evidence type="ECO:0000256" key="2">
    <source>
        <dbReference type="SAM" id="MobiDB-lite"/>
    </source>
</evidence>
<dbReference type="EMBL" id="JAJJMB010015994">
    <property type="protein sequence ID" value="KAI3850689.1"/>
    <property type="molecule type" value="Genomic_DNA"/>
</dbReference>
<feature type="compositionally biased region" description="Basic and acidic residues" evidence="2">
    <location>
        <begin position="561"/>
        <end position="579"/>
    </location>
</feature>
<feature type="compositionally biased region" description="Polar residues" evidence="2">
    <location>
        <begin position="483"/>
        <end position="494"/>
    </location>
</feature>
<dbReference type="Proteomes" id="UP001202328">
    <property type="component" value="Unassembled WGS sequence"/>
</dbReference>
<feature type="compositionally biased region" description="Basic and acidic residues" evidence="2">
    <location>
        <begin position="711"/>
        <end position="725"/>
    </location>
</feature>
<evidence type="ECO:0000313" key="4">
    <source>
        <dbReference type="Proteomes" id="UP001202328"/>
    </source>
</evidence>
<evidence type="ECO:0000256" key="1">
    <source>
        <dbReference type="ARBA" id="ARBA00005536"/>
    </source>
</evidence>
<feature type="compositionally biased region" description="Polar residues" evidence="2">
    <location>
        <begin position="881"/>
        <end position="893"/>
    </location>
</feature>
<sequence>MLHRGFKSGKCKTSLKLAVARIKLLKNKREVNLRQIKRDLAKLLETGQEQTARIRVEHVVREEKTMSAYDLIEIYCELVVARLPIIESQKTCPVDLKEAVTSIVFAAPRCADIPELVDIRKHFTAKYGKEFITSALELRPDSGVSRQVVEKLSAKAPDGETKIKILTAIAKEHNVNWDRKDFEDKELKPPEDLLNGPNVYDTTSVQQSQPTPVQKYDSSRPSTSSQDYASTNATSSMPRNTSSSTQFTASERPNGGRDYRDSSYEEQTVLPTDKQHWNMEFKDANEAAHAAAESAERASRAARAAAEIASGRKDIRQYSPESRESFDYSVKDERRGTLAGPNVRGEHINRDPVRMTNESRTSSSKNVDPRMQDRQRERNDSSNQRGVPGRRYHSYDGNERSSDDDRRSVGNPQRADRKSHRNTSEVEPINSIQEGRKKEKGHYRDEVRIQDQFTDDSEVESVDQQHSDKKTEYTDFPLGRQIRVQSSKSVSPSCASIEGDEAHSDSEMHHYGSDLGGHCFHSTVNENTRKETRKPSFKDNSGVVFDEYDFEEDRNLGFKDVYNSHESESYAPKPIRESPPRASRIIDSWTPRKSKSGSAEENFGVKSDSDKESHSSLGLLEMLSKGAGPLKSDDSSSVAFDDYPESEEETDIGASSEHSLKTSTTGFPLEHSVSITKTESTETNIGHGTVRSSFKKKNEEASQKPSTGSSHDPDSQHRSFKRNQETEMSYVGEPENSYSGRGSKPSSFVKREAARANVKPELLSSSDDSESEGIYGNRDRQIGAGGEYSKRSGAGVSLNVEALPSQINSPRNRESENSYSGRGSKPSSFVKREAAKTNSKLDLPSSSDDSESEGIYGSRDQQLGSGGEYSKRSAGGVSLTVKESPSQTNSPRNRNQKLRSEDKQRPRNSKISSPREKQAEDTVVASTPDGLEYPSYSNSESGQGLNFGLLPGGLRNKDYHTRRTRPGIPLDNASPRLTQETAEDTPKFKSFSRTKARDPELLNPQAQKSHRESSSRSSKTYFDSDSDDSDLPKRQTVPRSDYKRGGLTYKPRHAPSEPDASSLAMFVGGHDLPETSHFGEREKASYGSGSIATPQMDNSGRKTKVNSEEERSYGPVMQPKGSPRKGSSKSRLQNTSPSVEQLPPEPTPEPETVGLANNETLAKNASSESPQLKKPSSSNEGSTSRENSLKKASHVHPKLPDFDAFTAHFQSLRSNVRPSTK</sequence>
<dbReference type="InterPro" id="IPR042277">
    <property type="entry name" value="IST1-like"/>
</dbReference>
<comment type="caution">
    <text evidence="3">The sequence shown here is derived from an EMBL/GenBank/DDBJ whole genome shotgun (WGS) entry which is preliminary data.</text>
</comment>
<evidence type="ECO:0000313" key="3">
    <source>
        <dbReference type="EMBL" id="KAI3850689.1"/>
    </source>
</evidence>
<dbReference type="AlphaFoldDB" id="A0AAD4S0T2"/>
<feature type="compositionally biased region" description="Basic and acidic residues" evidence="2">
    <location>
        <begin position="314"/>
        <end position="336"/>
    </location>
</feature>
<dbReference type="PANTHER" id="PTHR12161">
    <property type="entry name" value="IST1 FAMILY MEMBER"/>
    <property type="match status" value="1"/>
</dbReference>
<feature type="region of interest" description="Disordered" evidence="2">
    <location>
        <begin position="314"/>
        <end position="544"/>
    </location>
</feature>
<feature type="region of interest" description="Disordered" evidence="2">
    <location>
        <begin position="181"/>
        <end position="273"/>
    </location>
</feature>
<feature type="compositionally biased region" description="Polar residues" evidence="2">
    <location>
        <begin position="673"/>
        <end position="692"/>
    </location>
</feature>
<keyword evidence="4" id="KW-1185">Reference proteome</keyword>
<feature type="compositionally biased region" description="Basic and acidic residues" evidence="2">
    <location>
        <begin position="344"/>
        <end position="353"/>
    </location>
</feature>
<dbReference type="Pfam" id="PF03398">
    <property type="entry name" value="Ist1"/>
    <property type="match status" value="1"/>
</dbReference>
<feature type="region of interest" description="Disordered" evidence="2">
    <location>
        <begin position="561"/>
        <end position="1195"/>
    </location>
</feature>
<feature type="compositionally biased region" description="Basic and acidic residues" evidence="2">
    <location>
        <begin position="527"/>
        <end position="537"/>
    </location>
</feature>
<proteinExistence type="inferred from homology"/>
<feature type="compositionally biased region" description="Basic and acidic residues" evidence="2">
    <location>
        <begin position="1071"/>
        <end position="1084"/>
    </location>
</feature>
<dbReference type="FunFam" id="1.20.1260.60:FF:000003">
    <property type="entry name" value="IST1-like protein isoform A"/>
    <property type="match status" value="1"/>
</dbReference>
<feature type="compositionally biased region" description="Polar residues" evidence="2">
    <location>
        <begin position="1155"/>
        <end position="1186"/>
    </location>
</feature>
<dbReference type="PANTHER" id="PTHR12161:SF13">
    <property type="entry name" value="REGULATOR OF VPS4 ACTIVITY IN THE MVB PATHWAY PROTEIN"/>
    <property type="match status" value="1"/>
</dbReference>
<dbReference type="GO" id="GO:0015031">
    <property type="term" value="P:protein transport"/>
    <property type="evidence" value="ECO:0007669"/>
    <property type="project" value="InterPro"/>
</dbReference>
<dbReference type="InterPro" id="IPR005061">
    <property type="entry name" value="Ist1"/>
</dbReference>
<feature type="compositionally biased region" description="Basic and acidic residues" evidence="2">
    <location>
        <begin position="500"/>
        <end position="512"/>
    </location>
</feature>
<feature type="compositionally biased region" description="Polar residues" evidence="2">
    <location>
        <begin position="1087"/>
        <end position="1098"/>
    </location>
</feature>
<feature type="compositionally biased region" description="Polar residues" evidence="2">
    <location>
        <begin position="817"/>
        <end position="827"/>
    </location>
</feature>
<evidence type="ECO:0008006" key="5">
    <source>
        <dbReference type="Google" id="ProtNLM"/>
    </source>
</evidence>
<feature type="compositionally biased region" description="Acidic residues" evidence="2">
    <location>
        <begin position="642"/>
        <end position="651"/>
    </location>
</feature>
<feature type="compositionally biased region" description="Polar residues" evidence="2">
    <location>
        <begin position="736"/>
        <end position="746"/>
    </location>
</feature>
<feature type="compositionally biased region" description="Polar residues" evidence="2">
    <location>
        <begin position="219"/>
        <end position="251"/>
    </location>
</feature>
<feature type="compositionally biased region" description="Basic and acidic residues" evidence="2">
    <location>
        <begin position="367"/>
        <end position="380"/>
    </location>
</feature>
<protein>
    <recommendedName>
        <fullName evidence="5">IST1-like protein</fullName>
    </recommendedName>
</protein>
<feature type="compositionally biased region" description="Basic and acidic residues" evidence="2">
    <location>
        <begin position="434"/>
        <end position="449"/>
    </location>
</feature>
<feature type="compositionally biased region" description="Polar residues" evidence="2">
    <location>
        <begin position="935"/>
        <end position="944"/>
    </location>
</feature>
<reference evidence="3" key="1">
    <citation type="submission" date="2022-04" db="EMBL/GenBank/DDBJ databases">
        <title>A functionally conserved STORR gene fusion in Papaver species that diverged 16.8 million years ago.</title>
        <authorList>
            <person name="Catania T."/>
        </authorList>
    </citation>
    <scope>NUCLEOTIDE SEQUENCE</scope>
    <source>
        <strain evidence="3">S-188037</strain>
    </source>
</reference>
<feature type="compositionally biased region" description="Basic and acidic residues" evidence="2">
    <location>
        <begin position="393"/>
        <end position="408"/>
    </location>
</feature>
<feature type="compositionally biased region" description="Polar residues" evidence="2">
    <location>
        <begin position="356"/>
        <end position="366"/>
    </location>
</feature>
<feature type="compositionally biased region" description="Basic and acidic residues" evidence="2">
    <location>
        <begin position="463"/>
        <end position="473"/>
    </location>
</feature>